<protein>
    <submittedName>
        <fullName evidence="2">Uncharacterized protein</fullName>
    </submittedName>
</protein>
<keyword evidence="1" id="KW-0812">Transmembrane</keyword>
<evidence type="ECO:0000256" key="1">
    <source>
        <dbReference type="SAM" id="Phobius"/>
    </source>
</evidence>
<evidence type="ECO:0000313" key="2">
    <source>
        <dbReference type="EMBL" id="KAH8689994.1"/>
    </source>
</evidence>
<dbReference type="RefSeq" id="XP_046066277.1">
    <property type="nucleotide sequence ID" value="XM_046217425.1"/>
</dbReference>
<name>A0AAD4PT06_9EURO</name>
<gene>
    <name evidence="2" type="ORF">BGW36DRAFT_390048</name>
</gene>
<organism evidence="2 3">
    <name type="scientific">Talaromyces proteolyticus</name>
    <dbReference type="NCBI Taxonomy" id="1131652"/>
    <lineage>
        <taxon>Eukaryota</taxon>
        <taxon>Fungi</taxon>
        <taxon>Dikarya</taxon>
        <taxon>Ascomycota</taxon>
        <taxon>Pezizomycotina</taxon>
        <taxon>Eurotiomycetes</taxon>
        <taxon>Eurotiomycetidae</taxon>
        <taxon>Eurotiales</taxon>
        <taxon>Trichocomaceae</taxon>
        <taxon>Talaromyces</taxon>
        <taxon>Talaromyces sect. Bacilispori</taxon>
    </lineage>
</organism>
<proteinExistence type="predicted"/>
<dbReference type="EMBL" id="JAJTJA010000014">
    <property type="protein sequence ID" value="KAH8689994.1"/>
    <property type="molecule type" value="Genomic_DNA"/>
</dbReference>
<evidence type="ECO:0000313" key="3">
    <source>
        <dbReference type="Proteomes" id="UP001201262"/>
    </source>
</evidence>
<sequence>MTPLLDRITFVVSVGADTSLAVVSFTAAFCILVLWMAYLVVLAVHRIFFSPNAHIPGPKLAALTS</sequence>
<keyword evidence="3" id="KW-1185">Reference proteome</keyword>
<comment type="caution">
    <text evidence="2">The sequence shown here is derived from an EMBL/GenBank/DDBJ whole genome shotgun (WGS) entry which is preliminary data.</text>
</comment>
<reference evidence="2" key="1">
    <citation type="submission" date="2021-12" db="EMBL/GenBank/DDBJ databases">
        <title>Convergent genome expansion in fungi linked to evolution of root-endophyte symbiosis.</title>
        <authorList>
            <consortium name="DOE Joint Genome Institute"/>
            <person name="Ke Y.-H."/>
            <person name="Bonito G."/>
            <person name="Liao H.-L."/>
            <person name="Looney B."/>
            <person name="Rojas-Flechas A."/>
            <person name="Nash J."/>
            <person name="Hameed K."/>
            <person name="Schadt C."/>
            <person name="Martin F."/>
            <person name="Crous P.W."/>
            <person name="Miettinen O."/>
            <person name="Magnuson J.K."/>
            <person name="Labbe J."/>
            <person name="Jacobson D."/>
            <person name="Doktycz M.J."/>
            <person name="Veneault-Fourrey C."/>
            <person name="Kuo A."/>
            <person name="Mondo S."/>
            <person name="Calhoun S."/>
            <person name="Riley R."/>
            <person name="Ohm R."/>
            <person name="LaButti K."/>
            <person name="Andreopoulos B."/>
            <person name="Pangilinan J."/>
            <person name="Nolan M."/>
            <person name="Tritt A."/>
            <person name="Clum A."/>
            <person name="Lipzen A."/>
            <person name="Daum C."/>
            <person name="Barry K."/>
            <person name="Grigoriev I.V."/>
            <person name="Vilgalys R."/>
        </authorList>
    </citation>
    <scope>NUCLEOTIDE SEQUENCE</scope>
    <source>
        <strain evidence="2">PMI_201</strain>
    </source>
</reference>
<keyword evidence="1" id="KW-1133">Transmembrane helix</keyword>
<dbReference type="GeneID" id="70247712"/>
<keyword evidence="1" id="KW-0472">Membrane</keyword>
<accession>A0AAD4PT06</accession>
<feature type="transmembrane region" description="Helical" evidence="1">
    <location>
        <begin position="20"/>
        <end position="44"/>
    </location>
</feature>
<dbReference type="Proteomes" id="UP001201262">
    <property type="component" value="Unassembled WGS sequence"/>
</dbReference>
<dbReference type="AlphaFoldDB" id="A0AAD4PT06"/>